<feature type="domain" description="Heterokaryon incompatibility" evidence="1">
    <location>
        <begin position="76"/>
        <end position="231"/>
    </location>
</feature>
<dbReference type="EMBL" id="JAULSU010000003">
    <property type="protein sequence ID" value="KAK0623968.1"/>
    <property type="molecule type" value="Genomic_DNA"/>
</dbReference>
<dbReference type="InterPro" id="IPR010730">
    <property type="entry name" value="HET"/>
</dbReference>
<organism evidence="2 3">
    <name type="scientific">Immersiella caudata</name>
    <dbReference type="NCBI Taxonomy" id="314043"/>
    <lineage>
        <taxon>Eukaryota</taxon>
        <taxon>Fungi</taxon>
        <taxon>Dikarya</taxon>
        <taxon>Ascomycota</taxon>
        <taxon>Pezizomycotina</taxon>
        <taxon>Sordariomycetes</taxon>
        <taxon>Sordariomycetidae</taxon>
        <taxon>Sordariales</taxon>
        <taxon>Lasiosphaeriaceae</taxon>
        <taxon>Immersiella</taxon>
    </lineage>
</organism>
<evidence type="ECO:0000313" key="2">
    <source>
        <dbReference type="EMBL" id="KAK0623968.1"/>
    </source>
</evidence>
<gene>
    <name evidence="2" type="ORF">B0T14DRAFT_565277</name>
</gene>
<dbReference type="AlphaFoldDB" id="A0AA39WYG9"/>
<comment type="caution">
    <text evidence="2">The sequence shown here is derived from an EMBL/GenBank/DDBJ whole genome shotgun (WGS) entry which is preliminary data.</text>
</comment>
<dbReference type="PANTHER" id="PTHR24148">
    <property type="entry name" value="ANKYRIN REPEAT DOMAIN-CONTAINING PROTEIN 39 HOMOLOG-RELATED"/>
    <property type="match status" value="1"/>
</dbReference>
<dbReference type="PANTHER" id="PTHR24148:SF82">
    <property type="entry name" value="HETEROKARYON INCOMPATIBILITY DOMAIN-CONTAINING PROTEIN"/>
    <property type="match status" value="1"/>
</dbReference>
<name>A0AA39WYG9_9PEZI</name>
<reference evidence="2" key="1">
    <citation type="submission" date="2023-06" db="EMBL/GenBank/DDBJ databases">
        <title>Genome-scale phylogeny and comparative genomics of the fungal order Sordariales.</title>
        <authorList>
            <consortium name="Lawrence Berkeley National Laboratory"/>
            <person name="Hensen N."/>
            <person name="Bonometti L."/>
            <person name="Westerberg I."/>
            <person name="Brannstrom I.O."/>
            <person name="Guillou S."/>
            <person name="Cros-Aarteil S."/>
            <person name="Calhoun S."/>
            <person name="Haridas S."/>
            <person name="Kuo A."/>
            <person name="Mondo S."/>
            <person name="Pangilinan J."/>
            <person name="Riley R."/>
            <person name="Labutti K."/>
            <person name="Andreopoulos B."/>
            <person name="Lipzen A."/>
            <person name="Chen C."/>
            <person name="Yanf M."/>
            <person name="Daum C."/>
            <person name="Ng V."/>
            <person name="Clum A."/>
            <person name="Steindorff A."/>
            <person name="Ohm R."/>
            <person name="Martin F."/>
            <person name="Silar P."/>
            <person name="Natvig D."/>
            <person name="Lalanne C."/>
            <person name="Gautier V."/>
            <person name="Ament-Velasquez S.L."/>
            <person name="Kruys A."/>
            <person name="Hutchinson M.I."/>
            <person name="Powell A.J."/>
            <person name="Barry K."/>
            <person name="Miller A.N."/>
            <person name="Grigoriev I.V."/>
            <person name="Debuchy R."/>
            <person name="Gladieux P."/>
            <person name="Thoren M.H."/>
            <person name="Johannesson H."/>
        </authorList>
    </citation>
    <scope>NUCLEOTIDE SEQUENCE</scope>
    <source>
        <strain evidence="2">CBS 606.72</strain>
    </source>
</reference>
<keyword evidence="3" id="KW-1185">Reference proteome</keyword>
<evidence type="ECO:0000259" key="1">
    <source>
        <dbReference type="Pfam" id="PF06985"/>
    </source>
</evidence>
<protein>
    <submittedName>
        <fullName evidence="2">Heterokaryon incompatibility protein-domain-containing protein</fullName>
    </submittedName>
</protein>
<dbReference type="Proteomes" id="UP001175000">
    <property type="component" value="Unassembled WGS sequence"/>
</dbReference>
<evidence type="ECO:0000313" key="3">
    <source>
        <dbReference type="Proteomes" id="UP001175000"/>
    </source>
</evidence>
<proteinExistence type="predicted"/>
<dbReference type="Pfam" id="PF06985">
    <property type="entry name" value="HET"/>
    <property type="match status" value="1"/>
</dbReference>
<accession>A0AA39WYG9</accession>
<dbReference type="Pfam" id="PF26639">
    <property type="entry name" value="Het-6_barrel"/>
    <property type="match status" value="1"/>
</dbReference>
<sequence>MVHNTTTLSRKKHIRRHKIRVVGDTSTKMNTSAPALTYQPLKREHDIRLLHLEPGQFNDNVKCTLHHVNMGERPPYIALSYVWGDAAVRAPILRNGTNVCVTASLANALRRLREPDRPVTVWADALCINQGDIAERSSQVGIMAEIYKNAHQVVVYLGEDTKDTAMAFSLLREIYSLIESEPDPNQLLQAFNHGYTGGESSIIPPRSDAHWAALVKLFRRGYFARIWVIQEVALSRADPHVICGSHRVSWNEMMRVVIICSTPPNAVLNNGVIKSHSDCAMNMDRLRNDLCTGPGAQYATSLTLIQLLRCTSRSRATDPRDKLFALYGLANDIKGQNGLLLKADYAMKLRDVLISVMEFFISKEQGFQALGFAGLRDDRTEALPSWVPDWSIPVTNPLDSRLGAPGYNASGGRRGQLRPVANGTALELSLGATTIGAVKSVFALHKDHITIIPEFRQPGVLRRLWTDIVAPLGTNYCHGGNVSEAFWRTLIANKDRAALPAGPEFRGHFLKFWVENGLADLRAQALGRTSNSPHISDVDRDKDYGGAGQRVADSHLSNPDLMPAIRDDPFVVEFLDEPITKAKAHEYVQNIGMTITNRSFIVTEEGAVGLAPAMTVVGDVVTIIAGADTPFVLRPVPGEMGRFELFGEAYIHGVMGGEAVASDDEGESRRKKIAIV</sequence>
<dbReference type="InterPro" id="IPR052895">
    <property type="entry name" value="HetReg/Transcr_Mod"/>
</dbReference>